<sequence length="90" mass="10414">MLDYQGETLVTNTREIAAIYIDGKRKNKLKVGKSELINNGQVRGPKIKWTGQKNERWPVALLTREGQDYVPFLYAPDNYYQVFNPVNPQN</sequence>
<accession>A0A223MAU3</accession>
<gene>
    <name evidence="1" type="ORF">CIB43_00777</name>
</gene>
<proteinExistence type="predicted"/>
<dbReference type="EMBL" id="CP022714">
    <property type="protein sequence ID" value="ASU14663.1"/>
    <property type="molecule type" value="Genomic_DNA"/>
</dbReference>
<dbReference type="Proteomes" id="UP000215452">
    <property type="component" value="Chromosome"/>
</dbReference>
<name>A0A223MAU3_MESHO</name>
<organism evidence="1 2">
    <name type="scientific">Mesomycoplasma hyopneumoniae</name>
    <name type="common">Mycoplasma hyopneumoniae</name>
    <dbReference type="NCBI Taxonomy" id="2099"/>
    <lineage>
        <taxon>Bacteria</taxon>
        <taxon>Bacillati</taxon>
        <taxon>Mycoplasmatota</taxon>
        <taxon>Mycoplasmoidales</taxon>
        <taxon>Metamycoplasmataceae</taxon>
        <taxon>Mesomycoplasma</taxon>
    </lineage>
</organism>
<reference evidence="1 2" key="1">
    <citation type="submission" date="2017-08" db="EMBL/GenBank/DDBJ databases">
        <title>The complete genome sequence of a Mycoplasma hyopneumoniae isolate in Korea.</title>
        <authorList>
            <person name="Han J."/>
            <person name="Lee N."/>
        </authorList>
    </citation>
    <scope>NUCLEOTIDE SEQUENCE [LARGE SCALE GENOMIC DNA]</scope>
    <source>
        <strain evidence="1 2">KM014</strain>
    </source>
</reference>
<protein>
    <submittedName>
        <fullName evidence="1">Uncharacterized protein</fullName>
    </submittedName>
</protein>
<evidence type="ECO:0000313" key="1">
    <source>
        <dbReference type="EMBL" id="ASU14663.1"/>
    </source>
</evidence>
<evidence type="ECO:0000313" key="2">
    <source>
        <dbReference type="Proteomes" id="UP000215452"/>
    </source>
</evidence>
<dbReference type="AlphaFoldDB" id="A0A223MAU3"/>